<organism evidence="5 6">
    <name type="scientific">Chryseobacterium camelliae</name>
    <dbReference type="NCBI Taxonomy" id="1265445"/>
    <lineage>
        <taxon>Bacteria</taxon>
        <taxon>Pseudomonadati</taxon>
        <taxon>Bacteroidota</taxon>
        <taxon>Flavobacteriia</taxon>
        <taxon>Flavobacteriales</taxon>
        <taxon>Weeksellaceae</taxon>
        <taxon>Chryseobacterium group</taxon>
        <taxon>Chryseobacterium</taxon>
    </lineage>
</organism>
<dbReference type="SUPFAM" id="SSF53448">
    <property type="entry name" value="Nucleotide-diphospho-sugar transferases"/>
    <property type="match status" value="1"/>
</dbReference>
<evidence type="ECO:0000256" key="3">
    <source>
        <dbReference type="ARBA" id="ARBA00022679"/>
    </source>
</evidence>
<dbReference type="PANTHER" id="PTHR43179:SF12">
    <property type="entry name" value="GALACTOFURANOSYLTRANSFERASE GLFT2"/>
    <property type="match status" value="1"/>
</dbReference>
<sequence length="322" mass="37204">MKPKLAVAILNWNGKNWLEKFLPHVVQFSKDADVYVIDNASTDDSVEFLKTSFPSVKIVINAENYGFAGGYNEGLKQINATYYCLLNSDVEVTENWIEPVLHLFEKNPEIAAIQPKILSYNDKNKFEFAGAAGGLIDNLGYPYCRGRVFDDVEEDKGQYDDETEIFWASGCCLFIRSQDFWNQNGFDERFFAHQEEIDLCWRLINSARKIFYTGKSKVYHVGGGTLNKQSAQKTYLNIRNNLSMMLKNLPFPQLIGLIFFRLCLDGIAGIYFGLKQGFPHLWAVVRAHFGFYAQASGTWKRRQKHQKNNFYQSKWLIFKHFL</sequence>
<dbReference type="PANTHER" id="PTHR43179">
    <property type="entry name" value="RHAMNOSYLTRANSFERASE WBBL"/>
    <property type="match status" value="1"/>
</dbReference>
<dbReference type="RefSeq" id="WP_271150311.1">
    <property type="nucleotide sequence ID" value="NZ_CP115859.1"/>
</dbReference>
<feature type="domain" description="Glycosyltransferase 2-like" evidence="4">
    <location>
        <begin position="7"/>
        <end position="124"/>
    </location>
</feature>
<dbReference type="Gene3D" id="3.90.550.10">
    <property type="entry name" value="Spore Coat Polysaccharide Biosynthesis Protein SpsA, Chain A"/>
    <property type="match status" value="1"/>
</dbReference>
<evidence type="ECO:0000256" key="2">
    <source>
        <dbReference type="ARBA" id="ARBA00022676"/>
    </source>
</evidence>
<reference evidence="5 6" key="1">
    <citation type="submission" date="2023-01" db="EMBL/GenBank/DDBJ databases">
        <title>Complete genome of Chryseobacterium camelliae VAN22-5A.</title>
        <authorList>
            <person name="Zong G."/>
            <person name="Cao G."/>
        </authorList>
    </citation>
    <scope>NUCLEOTIDE SEQUENCE [LARGE SCALE GENOMIC DNA]</scope>
    <source>
        <strain evidence="5 6">VAN22-5A</strain>
    </source>
</reference>
<evidence type="ECO:0000313" key="6">
    <source>
        <dbReference type="Proteomes" id="UP001210978"/>
    </source>
</evidence>
<evidence type="ECO:0000313" key="5">
    <source>
        <dbReference type="EMBL" id="WBV62069.1"/>
    </source>
</evidence>
<evidence type="ECO:0000259" key="4">
    <source>
        <dbReference type="Pfam" id="PF00535"/>
    </source>
</evidence>
<keyword evidence="6" id="KW-1185">Reference proteome</keyword>
<proteinExistence type="inferred from homology"/>
<dbReference type="InterPro" id="IPR001173">
    <property type="entry name" value="Glyco_trans_2-like"/>
</dbReference>
<evidence type="ECO:0000256" key="1">
    <source>
        <dbReference type="ARBA" id="ARBA00006739"/>
    </source>
</evidence>
<keyword evidence="2" id="KW-0328">Glycosyltransferase</keyword>
<dbReference type="Proteomes" id="UP001210978">
    <property type="component" value="Chromosome"/>
</dbReference>
<gene>
    <name evidence="5" type="ORF">PFY12_01030</name>
</gene>
<keyword evidence="3" id="KW-0808">Transferase</keyword>
<dbReference type="EMBL" id="CP115859">
    <property type="protein sequence ID" value="WBV62069.1"/>
    <property type="molecule type" value="Genomic_DNA"/>
</dbReference>
<dbReference type="CDD" id="cd04186">
    <property type="entry name" value="GT_2_like_c"/>
    <property type="match status" value="1"/>
</dbReference>
<comment type="similarity">
    <text evidence="1">Belongs to the glycosyltransferase 2 family.</text>
</comment>
<accession>A0ABY7QSA0</accession>
<dbReference type="Pfam" id="PF00535">
    <property type="entry name" value="Glycos_transf_2"/>
    <property type="match status" value="1"/>
</dbReference>
<name>A0ABY7QSA0_9FLAO</name>
<dbReference type="InterPro" id="IPR029044">
    <property type="entry name" value="Nucleotide-diphossugar_trans"/>
</dbReference>
<protein>
    <submittedName>
        <fullName evidence="5">Glycosyltransferase family 2 protein</fullName>
    </submittedName>
</protein>